<dbReference type="GO" id="GO:0006952">
    <property type="term" value="P:defense response"/>
    <property type="evidence" value="ECO:0007669"/>
    <property type="project" value="UniProtKB-KW"/>
</dbReference>
<proteinExistence type="predicted"/>
<dbReference type="PANTHER" id="PTHR36766:SF30">
    <property type="entry name" value="TIR-NBS TYPE DISEASE RESISTANCE PROTEIN-RELATED"/>
    <property type="match status" value="1"/>
</dbReference>
<feature type="domain" description="Disease resistance R13L4/SHOC-2-like LRR" evidence="4">
    <location>
        <begin position="5"/>
        <end position="102"/>
    </location>
</feature>
<gene>
    <name evidence="5" type="ORF">EZV62_005625</name>
</gene>
<dbReference type="AlphaFoldDB" id="A0A5C7IN87"/>
<dbReference type="EMBL" id="VAHF01000002">
    <property type="protein sequence ID" value="TXG70690.1"/>
    <property type="molecule type" value="Genomic_DNA"/>
</dbReference>
<dbReference type="SUPFAM" id="SSF52047">
    <property type="entry name" value="RNI-like"/>
    <property type="match status" value="1"/>
</dbReference>
<organism evidence="5 6">
    <name type="scientific">Acer yangbiense</name>
    <dbReference type="NCBI Taxonomy" id="1000413"/>
    <lineage>
        <taxon>Eukaryota</taxon>
        <taxon>Viridiplantae</taxon>
        <taxon>Streptophyta</taxon>
        <taxon>Embryophyta</taxon>
        <taxon>Tracheophyta</taxon>
        <taxon>Spermatophyta</taxon>
        <taxon>Magnoliopsida</taxon>
        <taxon>eudicotyledons</taxon>
        <taxon>Gunneridae</taxon>
        <taxon>Pentapetalae</taxon>
        <taxon>rosids</taxon>
        <taxon>malvids</taxon>
        <taxon>Sapindales</taxon>
        <taxon>Sapindaceae</taxon>
        <taxon>Hippocastanoideae</taxon>
        <taxon>Acereae</taxon>
        <taxon>Acer</taxon>
    </lineage>
</organism>
<evidence type="ECO:0000256" key="1">
    <source>
        <dbReference type="ARBA" id="ARBA00022737"/>
    </source>
</evidence>
<dbReference type="InterPro" id="IPR055414">
    <property type="entry name" value="LRR_R13L4/SHOC2-like"/>
</dbReference>
<feature type="region of interest" description="Disordered" evidence="3">
    <location>
        <begin position="146"/>
        <end position="166"/>
    </location>
</feature>
<sequence length="181" mass="20422">MESMEYIDLFKTAIKELPIAIENMNGLLSLTLSNCENLERFPSSICNLRLLYHLTISKCPKLDKLPEKLGNLKSSGYLEASRTTICQLPSSLTSLEKLTELECCRCRGLTLLPMLVSVANWGSCMCGHTSNQDKIFGVTIQDIGETSGRRRRSRTSNDHQEEVEPHPKRFCTRLLNLDLSL</sequence>
<comment type="caution">
    <text evidence="5">The sequence shown here is derived from an EMBL/GenBank/DDBJ whole genome shotgun (WGS) entry which is preliminary data.</text>
</comment>
<reference evidence="6" key="1">
    <citation type="journal article" date="2019" name="Gigascience">
        <title>De novo genome assembly of the endangered Acer yangbiense, a plant species with extremely small populations endemic to Yunnan Province, China.</title>
        <authorList>
            <person name="Yang J."/>
            <person name="Wariss H.M."/>
            <person name="Tao L."/>
            <person name="Zhang R."/>
            <person name="Yun Q."/>
            <person name="Hollingsworth P."/>
            <person name="Dao Z."/>
            <person name="Luo G."/>
            <person name="Guo H."/>
            <person name="Ma Y."/>
            <person name="Sun W."/>
        </authorList>
    </citation>
    <scope>NUCLEOTIDE SEQUENCE [LARGE SCALE GENOMIC DNA]</scope>
    <source>
        <strain evidence="6">cv. Malutang</strain>
    </source>
</reference>
<evidence type="ECO:0000256" key="2">
    <source>
        <dbReference type="ARBA" id="ARBA00022821"/>
    </source>
</evidence>
<dbReference type="Pfam" id="PF23598">
    <property type="entry name" value="LRR_14"/>
    <property type="match status" value="1"/>
</dbReference>
<dbReference type="OrthoDB" id="2018313at2759"/>
<accession>A0A5C7IN87</accession>
<protein>
    <recommendedName>
        <fullName evidence="4">Disease resistance R13L4/SHOC-2-like LRR domain-containing protein</fullName>
    </recommendedName>
</protein>
<evidence type="ECO:0000256" key="3">
    <source>
        <dbReference type="SAM" id="MobiDB-lite"/>
    </source>
</evidence>
<feature type="compositionally biased region" description="Basic and acidic residues" evidence="3">
    <location>
        <begin position="155"/>
        <end position="166"/>
    </location>
</feature>
<evidence type="ECO:0000259" key="4">
    <source>
        <dbReference type="Pfam" id="PF23598"/>
    </source>
</evidence>
<dbReference type="Proteomes" id="UP000323000">
    <property type="component" value="Chromosome 2"/>
</dbReference>
<name>A0A5C7IN87_9ROSI</name>
<dbReference type="InterPro" id="IPR032675">
    <property type="entry name" value="LRR_dom_sf"/>
</dbReference>
<keyword evidence="1" id="KW-0677">Repeat</keyword>
<keyword evidence="6" id="KW-1185">Reference proteome</keyword>
<evidence type="ECO:0000313" key="6">
    <source>
        <dbReference type="Proteomes" id="UP000323000"/>
    </source>
</evidence>
<keyword evidence="2" id="KW-0611">Plant defense</keyword>
<dbReference type="PANTHER" id="PTHR36766">
    <property type="entry name" value="PLANT BROAD-SPECTRUM MILDEW RESISTANCE PROTEIN RPW8"/>
    <property type="match status" value="1"/>
</dbReference>
<dbReference type="Gene3D" id="3.80.10.10">
    <property type="entry name" value="Ribonuclease Inhibitor"/>
    <property type="match status" value="1"/>
</dbReference>
<evidence type="ECO:0000313" key="5">
    <source>
        <dbReference type="EMBL" id="TXG70690.1"/>
    </source>
</evidence>